<dbReference type="Proteomes" id="UP000005798">
    <property type="component" value="Unassembled WGS sequence"/>
</dbReference>
<evidence type="ECO:0000313" key="2">
    <source>
        <dbReference type="Proteomes" id="UP000005798"/>
    </source>
</evidence>
<reference evidence="1" key="1">
    <citation type="submission" date="2007-11" db="EMBL/GenBank/DDBJ databases">
        <authorList>
            <person name="Fulton L."/>
            <person name="Clifton S."/>
            <person name="Fulton B."/>
            <person name="Xu J."/>
            <person name="Minx P."/>
            <person name="Pepin K.H."/>
            <person name="Johnson M."/>
            <person name="Thiruvilangam P."/>
            <person name="Bhonagiri V."/>
            <person name="Nash W.E."/>
            <person name="Mardis E.R."/>
            <person name="Wilson R.K."/>
        </authorList>
    </citation>
    <scope>NUCLEOTIDE SEQUENCE [LARGE SCALE GENOMIC DNA]</scope>
    <source>
        <strain evidence="1">DSM 1402</strain>
    </source>
</reference>
<dbReference type="Pfam" id="PF12643">
    <property type="entry name" value="MazG-like"/>
    <property type="match status" value="1"/>
</dbReference>
<comment type="caution">
    <text evidence="1">The sequence shown here is derived from an EMBL/GenBank/DDBJ whole genome shotgun (WGS) entry which is preliminary data.</text>
</comment>
<dbReference type="InterPro" id="IPR025984">
    <property type="entry name" value="DCTPP"/>
</dbReference>
<keyword evidence="2" id="KW-1185">Reference proteome</keyword>
<gene>
    <name evidence="1" type="ORF">CLORAM_01794</name>
</gene>
<dbReference type="PANTHER" id="PTHR46523">
    <property type="entry name" value="DCTP PYROPHOSPHATASE 1"/>
    <property type="match status" value="1"/>
</dbReference>
<dbReference type="eggNOG" id="COG1694">
    <property type="taxonomic scope" value="Bacteria"/>
</dbReference>
<dbReference type="AlphaFoldDB" id="B0N582"/>
<sequence length="96" mass="11379">MFMKELENKIIEFVQKRGWDQLEHPECLIKSISIEAGELLECIQWDNDYKTENISEELADVMIYCFQLAYSLNLDVSTIIEKKLIKNAEKYPVKEF</sequence>
<protein>
    <recommendedName>
        <fullName evidence="3">Nucleotide pyrophosphohydrolase</fullName>
    </recommendedName>
</protein>
<dbReference type="EMBL" id="ABFX02000006">
    <property type="protein sequence ID" value="EDS18250.1"/>
    <property type="molecule type" value="Genomic_DNA"/>
</dbReference>
<organism evidence="1 2">
    <name type="scientific">Thomasclavelia ramosa DSM 1402</name>
    <dbReference type="NCBI Taxonomy" id="445974"/>
    <lineage>
        <taxon>Bacteria</taxon>
        <taxon>Bacillati</taxon>
        <taxon>Bacillota</taxon>
        <taxon>Erysipelotrichia</taxon>
        <taxon>Erysipelotrichales</taxon>
        <taxon>Coprobacillaceae</taxon>
        <taxon>Thomasclavelia</taxon>
    </lineage>
</organism>
<reference evidence="1" key="2">
    <citation type="submission" date="2014-06" db="EMBL/GenBank/DDBJ databases">
        <title>Draft genome sequence of Clostridium ramosum(DSM 1402).</title>
        <authorList>
            <person name="Sudarsanam P."/>
            <person name="Ley R."/>
            <person name="Guruge J."/>
            <person name="Turnbaugh P.J."/>
            <person name="Mahowald M."/>
            <person name="Liep D."/>
            <person name="Gordon J."/>
        </authorList>
    </citation>
    <scope>NUCLEOTIDE SEQUENCE</scope>
    <source>
        <strain evidence="1">DSM 1402</strain>
    </source>
</reference>
<dbReference type="HOGENOM" id="CLU_110454_2_1_9"/>
<dbReference type="InterPro" id="IPR052555">
    <property type="entry name" value="dCTP_Pyrophosphatase"/>
</dbReference>
<dbReference type="RefSeq" id="WP_003537419.1">
    <property type="nucleotide sequence ID" value="NZ_CAXUJL010000011.1"/>
</dbReference>
<dbReference type="PIRSF" id="PIRSF029826">
    <property type="entry name" value="UCP029826_pph"/>
    <property type="match status" value="1"/>
</dbReference>
<dbReference type="SUPFAM" id="SSF101386">
    <property type="entry name" value="all-alpha NTP pyrophosphatases"/>
    <property type="match status" value="1"/>
</dbReference>
<evidence type="ECO:0008006" key="3">
    <source>
        <dbReference type="Google" id="ProtNLM"/>
    </source>
</evidence>
<dbReference type="PANTHER" id="PTHR46523:SF1">
    <property type="entry name" value="DCTP PYROPHOSPHATASE 1"/>
    <property type="match status" value="1"/>
</dbReference>
<evidence type="ECO:0000313" key="1">
    <source>
        <dbReference type="EMBL" id="EDS18250.1"/>
    </source>
</evidence>
<dbReference type="GO" id="GO:0047429">
    <property type="term" value="F:nucleoside triphosphate diphosphatase activity"/>
    <property type="evidence" value="ECO:0007669"/>
    <property type="project" value="InterPro"/>
</dbReference>
<accession>B0N582</accession>
<dbReference type="GeneID" id="64195480"/>
<proteinExistence type="predicted"/>
<dbReference type="GO" id="GO:0009143">
    <property type="term" value="P:nucleoside triphosphate catabolic process"/>
    <property type="evidence" value="ECO:0007669"/>
    <property type="project" value="InterPro"/>
</dbReference>
<dbReference type="CDD" id="cd11537">
    <property type="entry name" value="NTP-PPase_RS21-C6_like"/>
    <property type="match status" value="1"/>
</dbReference>
<dbReference type="Gene3D" id="1.10.287.1080">
    <property type="entry name" value="MazG-like"/>
    <property type="match status" value="1"/>
</dbReference>
<name>B0N582_9FIRM</name>